<name>A0ABZ3J4H4_SPOA4</name>
<evidence type="ECO:0000313" key="6">
    <source>
        <dbReference type="Proteomes" id="UP000216052"/>
    </source>
</evidence>
<proteinExistence type="predicted"/>
<evidence type="ECO:0000256" key="1">
    <source>
        <dbReference type="ARBA" id="ARBA00001933"/>
    </source>
</evidence>
<dbReference type="InterPro" id="IPR029066">
    <property type="entry name" value="PLP-binding_barrel"/>
</dbReference>
<accession>A0ABZ3J4H4</accession>
<dbReference type="PANTHER" id="PTHR30511:SF3">
    <property type="entry name" value="LYSINE RACEMASE"/>
    <property type="match status" value="1"/>
</dbReference>
<organism evidence="5 6">
    <name type="scientific">Sporomusa acidovorans (strain ATCC 49682 / DSM 3132 / Mol)</name>
    <dbReference type="NCBI Taxonomy" id="1123286"/>
    <lineage>
        <taxon>Bacteria</taxon>
        <taxon>Bacillati</taxon>
        <taxon>Bacillota</taxon>
        <taxon>Negativicutes</taxon>
        <taxon>Selenomonadales</taxon>
        <taxon>Sporomusaceae</taxon>
        <taxon>Sporomusa</taxon>
    </lineage>
</organism>
<keyword evidence="3 5" id="KW-0413">Isomerase</keyword>
<comment type="cofactor">
    <cofactor evidence="1">
        <name>pyridoxal 5'-phosphate</name>
        <dbReference type="ChEBI" id="CHEBI:597326"/>
    </cofactor>
</comment>
<keyword evidence="2" id="KW-0663">Pyridoxal phosphate</keyword>
<protein>
    <submittedName>
        <fullName evidence="5">Ornithine racemase</fullName>
        <ecNumber evidence="5">5.1.1.12</ecNumber>
    </submittedName>
</protein>
<dbReference type="PANTHER" id="PTHR30511">
    <property type="entry name" value="ALANINE RACEMASE"/>
    <property type="match status" value="1"/>
</dbReference>
<reference evidence="5" key="1">
    <citation type="submission" date="2024-05" db="EMBL/GenBank/DDBJ databases">
        <title>Isolation and characterization of Sporomusa carbonis sp. nov., a carboxydotrophic hydrogenogen in the genus of Sporomusa isolated from a charcoal burning pile.</title>
        <authorList>
            <person name="Boeer T."/>
            <person name="Rosenbaum F."/>
            <person name="Eysell L."/>
            <person name="Mueller V."/>
            <person name="Daniel R."/>
            <person name="Poehlein A."/>
        </authorList>
    </citation>
    <scope>NUCLEOTIDE SEQUENCE [LARGE SCALE GENOMIC DNA]</scope>
    <source>
        <strain evidence="5">DSM 3132</strain>
    </source>
</reference>
<evidence type="ECO:0000259" key="4">
    <source>
        <dbReference type="Pfam" id="PF01168"/>
    </source>
</evidence>
<evidence type="ECO:0000256" key="2">
    <source>
        <dbReference type="ARBA" id="ARBA00022898"/>
    </source>
</evidence>
<gene>
    <name evidence="5" type="primary">orr_2</name>
    <name evidence="5" type="ORF">SPACI_032190</name>
</gene>
<dbReference type="InterPro" id="IPR000821">
    <property type="entry name" value="Ala_racemase"/>
</dbReference>
<evidence type="ECO:0000256" key="3">
    <source>
        <dbReference type="ARBA" id="ARBA00023235"/>
    </source>
</evidence>
<dbReference type="Pfam" id="PF01168">
    <property type="entry name" value="Ala_racemase_N"/>
    <property type="match status" value="1"/>
</dbReference>
<keyword evidence="6" id="KW-1185">Reference proteome</keyword>
<dbReference type="EC" id="5.1.1.12" evidence="5"/>
<sequence>MRQEYPCIDIDIAKIIHNICEIKAICHNEHIDIGAVSKGVCAQKPIVEAFLKAGITQIADSRMKNLKKLQDLNCTKLLLRVPMLSEIDDVVQYSDISLNSEISTISKLAEAAARLNKIHNIILMVDVGDLREGVLIKDVMDTVEKILQMKHIHLFGLGTNVTCYGAVIPDKHNLGMLVKLKKDIEEKFSITVPIISGGNSSSLYMVINHTIPREINQLRIGEAIMLGRETSYGQLIPNCYKDAFIIKGQIVELKDKPTIPIGNIGVDAFGRKPHYEDKGIRKRAIVAIGRQDIKVDGLTPLDEDINIFGASSDHLILDVTDCKKKFTIGDVIEFNVDYGCLLIAMTSPYVKKYYKNEQAYSA</sequence>
<dbReference type="Gene3D" id="3.20.20.10">
    <property type="entry name" value="Alanine racemase"/>
    <property type="match status" value="1"/>
</dbReference>
<dbReference type="GO" id="GO:0050157">
    <property type="term" value="F:ornithine racemase activity"/>
    <property type="evidence" value="ECO:0007669"/>
    <property type="project" value="UniProtKB-EC"/>
</dbReference>
<evidence type="ECO:0000313" key="5">
    <source>
        <dbReference type="EMBL" id="XFO73145.1"/>
    </source>
</evidence>
<dbReference type="CDD" id="cd06815">
    <property type="entry name" value="PLPDE_III_AR_like_1"/>
    <property type="match status" value="1"/>
</dbReference>
<feature type="domain" description="Alanine racemase N-terminal" evidence="4">
    <location>
        <begin position="10"/>
        <end position="225"/>
    </location>
</feature>
<dbReference type="NCBIfam" id="NF040742">
    <property type="entry name" value="racem_Orr"/>
    <property type="match status" value="1"/>
</dbReference>
<dbReference type="RefSeq" id="WP_093793762.1">
    <property type="nucleotide sequence ID" value="NZ_CP155571.1"/>
</dbReference>
<dbReference type="EMBL" id="CP155571">
    <property type="protein sequence ID" value="XFO73145.1"/>
    <property type="molecule type" value="Genomic_DNA"/>
</dbReference>
<dbReference type="SUPFAM" id="SSF51419">
    <property type="entry name" value="PLP-binding barrel"/>
    <property type="match status" value="1"/>
</dbReference>
<dbReference type="InterPro" id="IPR001608">
    <property type="entry name" value="Ala_racemase_N"/>
</dbReference>
<dbReference type="Proteomes" id="UP000216052">
    <property type="component" value="Chromosome"/>
</dbReference>